<sequence>MQSEQISPYEYPHTLSPSHDQKWSVYLIRLNNIFCLYNSTFTIVPVLPLTLSSCQADNFNKLFDTLSHSSKLLRGLHLLKEKEFQDSSIKAHIENRDLNFDTDISSFINSVLSRSHRKIVLDRVFINHPTALQLLTDPKDISDAVVDHFQNAIPIKSTSPLHIFALPDRWHSEYSPMNNVSPDIYDSLLSPPFLEEWLSTVSSMPNGKASDPLHDFI</sequence>
<organism evidence="1 2">
    <name type="scientific">Rhizophagus clarus</name>
    <dbReference type="NCBI Taxonomy" id="94130"/>
    <lineage>
        <taxon>Eukaryota</taxon>
        <taxon>Fungi</taxon>
        <taxon>Fungi incertae sedis</taxon>
        <taxon>Mucoromycota</taxon>
        <taxon>Glomeromycotina</taxon>
        <taxon>Glomeromycetes</taxon>
        <taxon>Glomerales</taxon>
        <taxon>Glomeraceae</taxon>
        <taxon>Rhizophagus</taxon>
    </lineage>
</organism>
<evidence type="ECO:0000313" key="2">
    <source>
        <dbReference type="Proteomes" id="UP000247702"/>
    </source>
</evidence>
<gene>
    <name evidence="1" type="ORF">RclHR1_28270003</name>
</gene>
<protein>
    <submittedName>
        <fullName evidence="1">Uncharacterized protein</fullName>
    </submittedName>
</protein>
<proteinExistence type="predicted"/>
<dbReference type="EMBL" id="BEXD01002032">
    <property type="protein sequence ID" value="GBB96762.1"/>
    <property type="molecule type" value="Genomic_DNA"/>
</dbReference>
<dbReference type="AlphaFoldDB" id="A0A2Z6R7A8"/>
<reference evidence="1 2" key="1">
    <citation type="submission" date="2017-11" db="EMBL/GenBank/DDBJ databases">
        <title>The genome of Rhizophagus clarus HR1 reveals common genetic basis of auxotrophy among arbuscular mycorrhizal fungi.</title>
        <authorList>
            <person name="Kobayashi Y."/>
        </authorList>
    </citation>
    <scope>NUCLEOTIDE SEQUENCE [LARGE SCALE GENOMIC DNA]</scope>
    <source>
        <strain evidence="1 2">HR1</strain>
    </source>
</reference>
<evidence type="ECO:0000313" key="1">
    <source>
        <dbReference type="EMBL" id="GBB96762.1"/>
    </source>
</evidence>
<comment type="caution">
    <text evidence="1">The sequence shown here is derived from an EMBL/GenBank/DDBJ whole genome shotgun (WGS) entry which is preliminary data.</text>
</comment>
<accession>A0A2Z6R7A8</accession>
<name>A0A2Z6R7A8_9GLOM</name>
<dbReference type="Proteomes" id="UP000247702">
    <property type="component" value="Unassembled WGS sequence"/>
</dbReference>
<keyword evidence="2" id="KW-1185">Reference proteome</keyword>